<evidence type="ECO:0000313" key="2">
    <source>
        <dbReference type="Proteomes" id="UP000049077"/>
    </source>
</evidence>
<comment type="caution">
    <text evidence="1">The sequence shown here is derived from an EMBL/GenBank/DDBJ whole genome shotgun (WGS) entry which is preliminary data.</text>
</comment>
<gene>
    <name evidence="1" type="ORF">VCR4J5_170160</name>
</gene>
<dbReference type="EMBL" id="CCJX01000079">
    <property type="protein sequence ID" value="CDT25428.1"/>
    <property type="molecule type" value="Genomic_DNA"/>
</dbReference>
<organism evidence="1 2">
    <name type="scientific">Vibrio crassostreae</name>
    <dbReference type="NCBI Taxonomy" id="246167"/>
    <lineage>
        <taxon>Bacteria</taxon>
        <taxon>Pseudomonadati</taxon>
        <taxon>Pseudomonadota</taxon>
        <taxon>Gammaproteobacteria</taxon>
        <taxon>Vibrionales</taxon>
        <taxon>Vibrionaceae</taxon>
        <taxon>Vibrio</taxon>
    </lineage>
</organism>
<reference evidence="1 2" key="1">
    <citation type="submission" date="2014-06" db="EMBL/GenBank/DDBJ databases">
        <authorList>
            <person name="Le Roux F."/>
        </authorList>
    </citation>
    <scope>NUCLEOTIDE SEQUENCE [LARGE SCALE GENOMIC DNA]</scope>
    <source>
        <strain evidence="1 2">J5-4</strain>
    </source>
</reference>
<accession>A0ABP1WUG5</accession>
<proteinExistence type="predicted"/>
<name>A0ABP1WUG5_9VIBR</name>
<protein>
    <submittedName>
        <fullName evidence="1">Uncharacterized protein</fullName>
    </submittedName>
</protein>
<sequence>MSCHTGSFKIIQILLKNQTNKLVCSDTILGNVKYQTIFTQKNFIYTFDFTTIKKNDDRVFR</sequence>
<dbReference type="Proteomes" id="UP000049077">
    <property type="component" value="Unassembled WGS sequence"/>
</dbReference>
<keyword evidence="2" id="KW-1185">Reference proteome</keyword>
<evidence type="ECO:0000313" key="1">
    <source>
        <dbReference type="EMBL" id="CDT25428.1"/>
    </source>
</evidence>